<protein>
    <recommendedName>
        <fullName evidence="1">CBF1-interacting co-repressor CIR N-terminal domain-containing protein</fullName>
    </recommendedName>
</protein>
<sequence length="83" mass="9419">MNILPQKKWHVRTKENIARVRRDEAKAAQEEQDRLDRAIKAENERRLEALRAQAAKRDANLEPFALRGTAEATTIASSSGHVN</sequence>
<proteinExistence type="predicted"/>
<gene>
    <name evidence="2" type="ORF">CGOC_LOCUS4312</name>
</gene>
<accession>A0A3P6RGR6</accession>
<dbReference type="Pfam" id="PF10197">
    <property type="entry name" value="Cir_N"/>
    <property type="match status" value="1"/>
</dbReference>
<evidence type="ECO:0000313" key="2">
    <source>
        <dbReference type="EMBL" id="VDK58417.1"/>
    </source>
</evidence>
<evidence type="ECO:0000259" key="1">
    <source>
        <dbReference type="SMART" id="SM01083"/>
    </source>
</evidence>
<reference evidence="2 3" key="1">
    <citation type="submission" date="2018-11" db="EMBL/GenBank/DDBJ databases">
        <authorList>
            <consortium name="Pathogen Informatics"/>
        </authorList>
    </citation>
    <scope>NUCLEOTIDE SEQUENCE [LARGE SCALE GENOMIC DNA]</scope>
</reference>
<dbReference type="InterPro" id="IPR039875">
    <property type="entry name" value="LENG1-like"/>
</dbReference>
<evidence type="ECO:0000313" key="3">
    <source>
        <dbReference type="Proteomes" id="UP000271889"/>
    </source>
</evidence>
<dbReference type="SMART" id="SM01083">
    <property type="entry name" value="Cir_N"/>
    <property type="match status" value="1"/>
</dbReference>
<dbReference type="PANTHER" id="PTHR22093:SF0">
    <property type="entry name" value="LEUKOCYTE RECEPTOR CLUSTER MEMBER 1"/>
    <property type="match status" value="1"/>
</dbReference>
<dbReference type="PANTHER" id="PTHR22093">
    <property type="entry name" value="LEUKOCYTE RECEPTOR CLUSTER LRC MEMBER 1"/>
    <property type="match status" value="1"/>
</dbReference>
<dbReference type="EMBL" id="UYRV01011796">
    <property type="protein sequence ID" value="VDK58417.1"/>
    <property type="molecule type" value="Genomic_DNA"/>
</dbReference>
<name>A0A3P6RGR6_CYLGO</name>
<feature type="non-terminal residue" evidence="2">
    <location>
        <position position="83"/>
    </location>
</feature>
<feature type="domain" description="CBF1-interacting co-repressor CIR N-terminal" evidence="1">
    <location>
        <begin position="8"/>
        <end position="44"/>
    </location>
</feature>
<dbReference type="Proteomes" id="UP000271889">
    <property type="component" value="Unassembled WGS sequence"/>
</dbReference>
<dbReference type="InterPro" id="IPR019339">
    <property type="entry name" value="CIR_N_dom"/>
</dbReference>
<dbReference type="OrthoDB" id="2159131at2759"/>
<organism evidence="2 3">
    <name type="scientific">Cylicostephanus goldi</name>
    <name type="common">Nematode worm</name>
    <dbReference type="NCBI Taxonomy" id="71465"/>
    <lineage>
        <taxon>Eukaryota</taxon>
        <taxon>Metazoa</taxon>
        <taxon>Ecdysozoa</taxon>
        <taxon>Nematoda</taxon>
        <taxon>Chromadorea</taxon>
        <taxon>Rhabditida</taxon>
        <taxon>Rhabditina</taxon>
        <taxon>Rhabditomorpha</taxon>
        <taxon>Strongyloidea</taxon>
        <taxon>Strongylidae</taxon>
        <taxon>Cylicostephanus</taxon>
    </lineage>
</organism>
<dbReference type="AlphaFoldDB" id="A0A3P6RGR6"/>
<keyword evidence="3" id="KW-1185">Reference proteome</keyword>